<reference evidence="3" key="1">
    <citation type="submission" date="2016-11" db="EMBL/GenBank/DDBJ databases">
        <authorList>
            <person name="Varghese N."/>
            <person name="Submissions S."/>
        </authorList>
    </citation>
    <scope>NUCLEOTIDE SEQUENCE [LARGE SCALE GENOMIC DNA]</scope>
    <source>
        <strain evidence="3">DSM 19514</strain>
    </source>
</reference>
<evidence type="ECO:0000313" key="2">
    <source>
        <dbReference type="EMBL" id="SHF02057.1"/>
    </source>
</evidence>
<dbReference type="InterPro" id="IPR047654">
    <property type="entry name" value="IS1634_transpos"/>
</dbReference>
<dbReference type="EMBL" id="FQUL01000058">
    <property type="protein sequence ID" value="SHF02057.1"/>
    <property type="molecule type" value="Genomic_DNA"/>
</dbReference>
<proteinExistence type="predicted"/>
<name>A0A1M4Y8C0_9ACTN</name>
<dbReference type="GO" id="GO:0004803">
    <property type="term" value="F:transposase activity"/>
    <property type="evidence" value="ECO:0007669"/>
    <property type="project" value="InterPro"/>
</dbReference>
<feature type="domain" description="Transposase IS4-like" evidence="1">
    <location>
        <begin position="81"/>
        <end position="338"/>
    </location>
</feature>
<dbReference type="AlphaFoldDB" id="A0A1M4Y8C0"/>
<protein>
    <submittedName>
        <fullName evidence="2">Transposase DDE domain-containing protein</fullName>
    </submittedName>
</protein>
<gene>
    <name evidence="2" type="ORF">SAMN02745225_02273</name>
</gene>
<organism evidence="2 3">
    <name type="scientific">Ferrithrix thermotolerans DSM 19514</name>
    <dbReference type="NCBI Taxonomy" id="1121881"/>
    <lineage>
        <taxon>Bacteria</taxon>
        <taxon>Bacillati</taxon>
        <taxon>Actinomycetota</taxon>
        <taxon>Acidimicrobiia</taxon>
        <taxon>Acidimicrobiales</taxon>
        <taxon>Acidimicrobiaceae</taxon>
        <taxon>Ferrithrix</taxon>
    </lineage>
</organism>
<dbReference type="PANTHER" id="PTHR34614:SF2">
    <property type="entry name" value="TRANSPOSASE IS4-LIKE DOMAIN-CONTAINING PROTEIN"/>
    <property type="match status" value="1"/>
</dbReference>
<dbReference type="GO" id="GO:0006313">
    <property type="term" value="P:DNA transposition"/>
    <property type="evidence" value="ECO:0007669"/>
    <property type="project" value="InterPro"/>
</dbReference>
<dbReference type="Pfam" id="PF01609">
    <property type="entry name" value="DDE_Tnp_1"/>
    <property type="match status" value="1"/>
</dbReference>
<dbReference type="GO" id="GO:0003677">
    <property type="term" value="F:DNA binding"/>
    <property type="evidence" value="ECO:0007669"/>
    <property type="project" value="InterPro"/>
</dbReference>
<dbReference type="NCBIfam" id="NF033559">
    <property type="entry name" value="transpos_IS1634"/>
    <property type="match status" value="1"/>
</dbReference>
<evidence type="ECO:0000259" key="1">
    <source>
        <dbReference type="Pfam" id="PF01609"/>
    </source>
</evidence>
<evidence type="ECO:0000313" key="3">
    <source>
        <dbReference type="Proteomes" id="UP000184295"/>
    </source>
</evidence>
<dbReference type="PANTHER" id="PTHR34614">
    <property type="match status" value="1"/>
</dbReference>
<keyword evidence="3" id="KW-1185">Reference proteome</keyword>
<dbReference type="InterPro" id="IPR002559">
    <property type="entry name" value="Transposase_11"/>
</dbReference>
<sequence>MKVLSLSLVDEDDLYEAMDWLAPRQSQIEAEIAKRHREDGTLVLYDMSSAAFEGKTCPLGKRGHPKDGVRGRLQIVYGLLATKEGVPIAIKVFAGNTGEPTTIAQQVEKLKGRFGLANVVLVGDRGLLTQARLREDVTPKQLDFITALRAPQIRALIRDEAIGLSLFDERDLVEVTHPDYLGERLVACLNPHLAKERTETRQSLLAATETELDKIVASLNRERRPLWGKDKIAMRVGKVIDRYKMAKHFIIEITDETFTYRRDEAKIAAETILDGIYVLRTSVESKVLGTEEVVLSYKSLSNVERVFRGFNTDLDIRPICHRTEARVSVHVFLRMLSYYVSFAMAHTLAPVLFKDDDPAGAKALRDSPIAPAKRSTSAKAKASTKVSANHTPVHSFATLMEDLATVTANRIQPRDTDLDSFAMITKPTPLQQRAFELLGVSPTLGYM</sequence>
<accession>A0A1M4Y8C0</accession>
<dbReference type="STRING" id="1121881.SAMN02745225_02273"/>
<dbReference type="Proteomes" id="UP000184295">
    <property type="component" value="Unassembled WGS sequence"/>
</dbReference>